<gene>
    <name evidence="1" type="ORF">DQK91_23285</name>
</gene>
<protein>
    <submittedName>
        <fullName evidence="1">Uncharacterized protein</fullName>
    </submittedName>
</protein>
<dbReference type="SUPFAM" id="SSF53383">
    <property type="entry name" value="PLP-dependent transferases"/>
    <property type="match status" value="1"/>
</dbReference>
<dbReference type="GO" id="GO:0030170">
    <property type="term" value="F:pyridoxal phosphate binding"/>
    <property type="evidence" value="ECO:0007669"/>
    <property type="project" value="InterPro"/>
</dbReference>
<dbReference type="GO" id="GO:0008483">
    <property type="term" value="F:transaminase activity"/>
    <property type="evidence" value="ECO:0007669"/>
    <property type="project" value="InterPro"/>
</dbReference>
<dbReference type="Pfam" id="PF00202">
    <property type="entry name" value="Aminotran_3"/>
    <property type="match status" value="1"/>
</dbReference>
<sequence>MDEIAPGFGRNGRLFACDWAGVVPDIM</sequence>
<dbReference type="AlphaFoldDB" id="A0A6P1ZB22"/>
<dbReference type="Proteomes" id="UP000434052">
    <property type="component" value="Unassembled WGS sequence"/>
</dbReference>
<dbReference type="InterPro" id="IPR015421">
    <property type="entry name" value="PyrdxlP-dep_Trfase_major"/>
</dbReference>
<accession>A0A6P1ZB22</accession>
<proteinExistence type="predicted"/>
<comment type="caution">
    <text evidence="1">The sequence shown here is derived from an EMBL/GenBank/DDBJ whole genome shotgun (WGS) entry which is preliminary data.</text>
</comment>
<name>A0A6P1ZB22_9BACT</name>
<dbReference type="InterPro" id="IPR015424">
    <property type="entry name" value="PyrdxlP-dep_Trfase"/>
</dbReference>
<dbReference type="Gene3D" id="3.40.640.10">
    <property type="entry name" value="Type I PLP-dependent aspartate aminotransferase-like (Major domain)"/>
    <property type="match status" value="1"/>
</dbReference>
<organism evidence="1 2">
    <name type="scientific">Oceanidesulfovibrio marinus</name>
    <dbReference type="NCBI Taxonomy" id="370038"/>
    <lineage>
        <taxon>Bacteria</taxon>
        <taxon>Pseudomonadati</taxon>
        <taxon>Thermodesulfobacteriota</taxon>
        <taxon>Desulfovibrionia</taxon>
        <taxon>Desulfovibrionales</taxon>
        <taxon>Desulfovibrionaceae</taxon>
        <taxon>Oceanidesulfovibrio</taxon>
    </lineage>
</organism>
<evidence type="ECO:0000313" key="1">
    <source>
        <dbReference type="EMBL" id="TVM24805.1"/>
    </source>
</evidence>
<dbReference type="EMBL" id="QMIF01000309">
    <property type="protein sequence ID" value="TVM24805.1"/>
    <property type="molecule type" value="Genomic_DNA"/>
</dbReference>
<dbReference type="InterPro" id="IPR005814">
    <property type="entry name" value="Aminotrans_3"/>
</dbReference>
<reference evidence="1 2" key="1">
    <citation type="submission" date="2018-06" db="EMBL/GenBank/DDBJ databases">
        <title>Complete genome of Desulfovibrio marinus P48SEP.</title>
        <authorList>
            <person name="Crispim J.S."/>
            <person name="Vidigal P.M.P."/>
            <person name="Silva L.C.F."/>
            <person name="Araujo L.C."/>
            <person name="Laguardia C.N."/>
            <person name="Dias R.S."/>
            <person name="Sousa M.P."/>
            <person name="Paula S.O."/>
            <person name="Silva C."/>
        </authorList>
    </citation>
    <scope>NUCLEOTIDE SEQUENCE [LARGE SCALE GENOMIC DNA]</scope>
    <source>
        <strain evidence="1 2">P48SEP</strain>
    </source>
</reference>
<evidence type="ECO:0000313" key="2">
    <source>
        <dbReference type="Proteomes" id="UP000434052"/>
    </source>
</evidence>